<proteinExistence type="evidence at transcript level"/>
<reference evidence="2" key="1">
    <citation type="journal article" date="2019" name="Toxins">
        <title>Missiles of mass disruption: composition and glandular origin of venom used as a projectile defensive weapon by the assassin bug Platymeris rhadamanthus.</title>
        <authorList>
            <person name="Walker A.A."/>
            <person name="Robinson S.D."/>
            <person name="Undheim E.A.B."/>
            <person name="Jin J."/>
            <person name="Han X."/>
            <person name="Fry B.G."/>
            <person name="Vetter I."/>
            <person name="King G.F."/>
        </authorList>
    </citation>
    <scope>NUCLEOTIDE SEQUENCE</scope>
    <source>
        <tissue evidence="2">Venom glands</tissue>
    </source>
</reference>
<sequence>MLKFVTILLALCVFVQASKVDELSSELDERIKIIDNLSSEQIKRAISIIVSKKDLAKEKGDDAVKCVEMEGNKYLQEIQNNNVESTAAFKNKINGMKEDLKNGKTEAVEKYVNENLQAEFEKVITNMQAIGETITLKYVAVANKCRGV</sequence>
<name>A0A6B9KZ39_PLARH</name>
<evidence type="ECO:0000313" key="2">
    <source>
        <dbReference type="EMBL" id="QHB21490.1"/>
    </source>
</evidence>
<dbReference type="EMBL" id="MN208301">
    <property type="protein sequence ID" value="QHB21490.1"/>
    <property type="molecule type" value="mRNA"/>
</dbReference>
<organism evidence="2">
    <name type="scientific">Platymeris rhadamanthus</name>
    <name type="common">Red spot assassin bug</name>
    <dbReference type="NCBI Taxonomy" id="1134088"/>
    <lineage>
        <taxon>Eukaryota</taxon>
        <taxon>Metazoa</taxon>
        <taxon>Ecdysozoa</taxon>
        <taxon>Arthropoda</taxon>
        <taxon>Hexapoda</taxon>
        <taxon>Insecta</taxon>
        <taxon>Pterygota</taxon>
        <taxon>Neoptera</taxon>
        <taxon>Paraneoptera</taxon>
        <taxon>Hemiptera</taxon>
        <taxon>Heteroptera</taxon>
        <taxon>Panheteroptera</taxon>
        <taxon>Cimicomorpha</taxon>
        <taxon>Reduviidae</taxon>
        <taxon>Platymeris</taxon>
    </lineage>
</organism>
<feature type="chain" id="PRO_5025573682" evidence="1">
    <location>
        <begin position="18"/>
        <end position="148"/>
    </location>
</feature>
<dbReference type="AlphaFoldDB" id="A0A6B9KZ39"/>
<protein>
    <submittedName>
        <fullName evidence="2">Venom protein family 6 protein 1</fullName>
    </submittedName>
</protein>
<keyword evidence="1" id="KW-0732">Signal</keyword>
<accession>A0A6B9KZ39</accession>
<feature type="signal peptide" evidence="1">
    <location>
        <begin position="1"/>
        <end position="17"/>
    </location>
</feature>
<evidence type="ECO:0000256" key="1">
    <source>
        <dbReference type="SAM" id="SignalP"/>
    </source>
</evidence>